<evidence type="ECO:0000256" key="1">
    <source>
        <dbReference type="ARBA" id="ARBA00001988"/>
    </source>
</evidence>
<dbReference type="Gene3D" id="1.20.5.350">
    <property type="match status" value="4"/>
</dbReference>
<dbReference type="GO" id="GO:0060048">
    <property type="term" value="P:cardiac muscle contraction"/>
    <property type="evidence" value="ECO:0007669"/>
    <property type="project" value="TreeGrafter"/>
</dbReference>
<name>A0A7J5Z171_DISMA</name>
<evidence type="ECO:0000313" key="7">
    <source>
        <dbReference type="Proteomes" id="UP000518266"/>
    </source>
</evidence>
<reference evidence="6 7" key="1">
    <citation type="submission" date="2020-03" db="EMBL/GenBank/DDBJ databases">
        <title>Dissostichus mawsoni Genome sequencing and assembly.</title>
        <authorList>
            <person name="Park H."/>
        </authorList>
    </citation>
    <scope>NUCLEOTIDE SEQUENCE [LARGE SCALE GENOMIC DNA]</scope>
    <source>
        <strain evidence="6">DM0001</strain>
        <tissue evidence="6">Muscle</tissue>
    </source>
</reference>
<sequence length="562" mass="62478">MVDLGGVKKPALKRVRMSADAMLKALLGSKHTPAEAAGDWRKNIEDKADRKKMVKKMSSSRRHHLKEETAEIIVAKAAYLSEHCAKPDLSGDQAALMEVIKPYEEVSKTSNRKLVNPPTGRSYYTIQQEVNIPPTGSYYTIQQEIEDLKMKVVELAGVKKPALKKVRMSADSMLQALLRKTQGDHGSESLILQIAAVWIEEETKELIAAKEAYMSENAPHPDLGGDMAALQELCKKLHQALDKIDDSRYDAEAKVKKSDLEIEDLKMKVVDLAGVKKPALKKVRMSADAMLQALLGGKHKVTMDLRSNLKQVKKEVKEESLYRSLSESSIFDLIPADFISSCFSTLPDSPSACSLQTFDPFPRQNWIYGRCALCVLSRRRSSPAGLGSPYASNTPSENLLLGEKLTPTPETRNYGSLQGSKTPQRKKMTSSRRHALKSLILTIAAKWLDEEKAADIAAKEAYMAEHCVKPSMSGDQAALMEACKKLHALLDKLDEERYDLGSKVGKADKEALLGSKHSVNMDLRANLKQVKKEVKEEPQEAAGDWRKNVEDKADRKKMFEAT</sequence>
<dbReference type="PANTHER" id="PTHR13738:SF31">
    <property type="entry name" value="TROPONIN I TYPE 2B (SKELETAL, FAST), TANDEM DUPLICATE 2-RELATED"/>
    <property type="match status" value="1"/>
</dbReference>
<dbReference type="AlphaFoldDB" id="A0A7J5Z171"/>
<comment type="caution">
    <text evidence="6">The sequence shown here is derived from an EMBL/GenBank/DDBJ whole genome shotgun (WGS) entry which is preliminary data.</text>
</comment>
<proteinExistence type="inferred from homology"/>
<feature type="region of interest" description="Disordered" evidence="5">
    <location>
        <begin position="405"/>
        <end position="431"/>
    </location>
</feature>
<feature type="compositionally biased region" description="Polar residues" evidence="5">
    <location>
        <begin position="408"/>
        <end position="422"/>
    </location>
</feature>
<keyword evidence="3" id="KW-0514">Muscle protein</keyword>
<dbReference type="GO" id="GO:0003009">
    <property type="term" value="P:skeletal muscle contraction"/>
    <property type="evidence" value="ECO:0007669"/>
    <property type="project" value="TreeGrafter"/>
</dbReference>
<dbReference type="EMBL" id="JAAKFY010000007">
    <property type="protein sequence ID" value="KAF3855386.1"/>
    <property type="molecule type" value="Genomic_DNA"/>
</dbReference>
<dbReference type="Pfam" id="PF00992">
    <property type="entry name" value="Troponin"/>
    <property type="match status" value="4"/>
</dbReference>
<dbReference type="InterPro" id="IPR038077">
    <property type="entry name" value="Troponin_sf"/>
</dbReference>
<evidence type="ECO:0000256" key="3">
    <source>
        <dbReference type="ARBA" id="ARBA00023179"/>
    </source>
</evidence>
<feature type="region of interest" description="Disordered" evidence="5">
    <location>
        <begin position="531"/>
        <end position="562"/>
    </location>
</feature>
<protein>
    <submittedName>
        <fullName evidence="6">Uncharacterized protein</fullName>
    </submittedName>
</protein>
<accession>A0A7J5Z171</accession>
<organism evidence="6 7">
    <name type="scientific">Dissostichus mawsoni</name>
    <name type="common">Antarctic cod</name>
    <dbReference type="NCBI Taxonomy" id="36200"/>
    <lineage>
        <taxon>Eukaryota</taxon>
        <taxon>Metazoa</taxon>
        <taxon>Chordata</taxon>
        <taxon>Craniata</taxon>
        <taxon>Vertebrata</taxon>
        <taxon>Euteleostomi</taxon>
        <taxon>Actinopterygii</taxon>
        <taxon>Neopterygii</taxon>
        <taxon>Teleostei</taxon>
        <taxon>Neoteleostei</taxon>
        <taxon>Acanthomorphata</taxon>
        <taxon>Eupercaria</taxon>
        <taxon>Perciformes</taxon>
        <taxon>Notothenioidei</taxon>
        <taxon>Nototheniidae</taxon>
        <taxon>Dissostichus</taxon>
    </lineage>
</organism>
<dbReference type="SUPFAM" id="SSF90250">
    <property type="entry name" value="Troponin coil-coiled subunits"/>
    <property type="match status" value="4"/>
</dbReference>
<comment type="function">
    <text evidence="1">Troponin I is the inhibitory subunit of troponin, the thin filament regulatory complex which confers calcium-sensitivity to striated muscle actomyosin ATPase activity.</text>
</comment>
<evidence type="ECO:0000313" key="6">
    <source>
        <dbReference type="EMBL" id="KAF3855386.1"/>
    </source>
</evidence>
<comment type="similarity">
    <text evidence="2">Belongs to the troponin I family.</text>
</comment>
<dbReference type="InterPro" id="IPR001978">
    <property type="entry name" value="Troponin"/>
</dbReference>
<dbReference type="GO" id="GO:0005861">
    <property type="term" value="C:troponin complex"/>
    <property type="evidence" value="ECO:0007669"/>
    <property type="project" value="InterPro"/>
</dbReference>
<dbReference type="GO" id="GO:0003779">
    <property type="term" value="F:actin binding"/>
    <property type="evidence" value="ECO:0007669"/>
    <property type="project" value="UniProtKB-KW"/>
</dbReference>
<dbReference type="Proteomes" id="UP000518266">
    <property type="component" value="Unassembled WGS sequence"/>
</dbReference>
<dbReference type="OrthoDB" id="371899at2759"/>
<dbReference type="InterPro" id="IPR050875">
    <property type="entry name" value="Troponin_I"/>
</dbReference>
<evidence type="ECO:0000256" key="5">
    <source>
        <dbReference type="SAM" id="MobiDB-lite"/>
    </source>
</evidence>
<gene>
    <name evidence="6" type="ORF">F7725_023441</name>
</gene>
<keyword evidence="7" id="KW-1185">Reference proteome</keyword>
<evidence type="ECO:0000256" key="2">
    <source>
        <dbReference type="ARBA" id="ARBA00009930"/>
    </source>
</evidence>
<evidence type="ECO:0000256" key="4">
    <source>
        <dbReference type="ARBA" id="ARBA00023203"/>
    </source>
</evidence>
<dbReference type="Gene3D" id="6.10.250.180">
    <property type="match status" value="2"/>
</dbReference>
<keyword evidence="4" id="KW-0009">Actin-binding</keyword>
<dbReference type="PANTHER" id="PTHR13738">
    <property type="entry name" value="TROPONIN I"/>
    <property type="match status" value="1"/>
</dbReference>